<keyword evidence="2" id="KW-0677">Repeat</keyword>
<dbReference type="PROSITE" id="PS00018">
    <property type="entry name" value="EF_HAND_1"/>
    <property type="match status" value="1"/>
</dbReference>
<keyword evidence="1" id="KW-0479">Metal-binding</keyword>
<feature type="domain" description="EF-hand" evidence="4">
    <location>
        <begin position="154"/>
        <end position="189"/>
    </location>
</feature>
<dbReference type="InterPro" id="IPR002048">
    <property type="entry name" value="EF_hand_dom"/>
</dbReference>
<dbReference type="PROSITE" id="PS50222">
    <property type="entry name" value="EF_HAND_2"/>
    <property type="match status" value="1"/>
</dbReference>
<proteinExistence type="predicted"/>
<dbReference type="InterPro" id="IPR011992">
    <property type="entry name" value="EF-hand-dom_pair"/>
</dbReference>
<comment type="caution">
    <text evidence="5">The sequence shown here is derived from an EMBL/GenBank/DDBJ whole genome shotgun (WGS) entry which is preliminary data.</text>
</comment>
<evidence type="ECO:0000259" key="4">
    <source>
        <dbReference type="PROSITE" id="PS50222"/>
    </source>
</evidence>
<evidence type="ECO:0000256" key="1">
    <source>
        <dbReference type="ARBA" id="ARBA00022723"/>
    </source>
</evidence>
<dbReference type="AlphaFoldDB" id="A0AAW2HDB9"/>
<dbReference type="GO" id="GO:0005509">
    <property type="term" value="F:calcium ion binding"/>
    <property type="evidence" value="ECO:0007669"/>
    <property type="project" value="InterPro"/>
</dbReference>
<dbReference type="EMBL" id="JARGDH010000005">
    <property type="protein sequence ID" value="KAL0267854.1"/>
    <property type="molecule type" value="Genomic_DNA"/>
</dbReference>
<evidence type="ECO:0000256" key="2">
    <source>
        <dbReference type="ARBA" id="ARBA00022737"/>
    </source>
</evidence>
<evidence type="ECO:0000256" key="3">
    <source>
        <dbReference type="ARBA" id="ARBA00022837"/>
    </source>
</evidence>
<keyword evidence="3" id="KW-0106">Calcium</keyword>
<accession>A0AAW2HDB9</accession>
<dbReference type="Pfam" id="PF13499">
    <property type="entry name" value="EF-hand_7"/>
    <property type="match status" value="1"/>
</dbReference>
<dbReference type="SUPFAM" id="SSF47473">
    <property type="entry name" value="EF-hand"/>
    <property type="match status" value="1"/>
</dbReference>
<sequence length="217" mass="25634">MSSFFYDETIGSLETIRFLNRCMKLTNDLKNRTHFTLQELQNILIVHYKLTKHGGPINYRRFREIAHRLFDITGDEHYDKIYYRFDQHRGMQVSLESWATCLSVLLRGTMEEKIDYCWKVYDQYNLGYLTRELMFQYMRKSIIKASAGEDSDEVVKDLVDVILKKMDIDRDGKLSYEDYKTSVSKNPMLLEALGQVLPPRTFVLSFLTTLTSKYGQL</sequence>
<dbReference type="InterPro" id="IPR018247">
    <property type="entry name" value="EF_Hand_1_Ca_BS"/>
</dbReference>
<gene>
    <name evidence="5" type="ORF">PYX00_010005</name>
</gene>
<dbReference type="PANTHER" id="PTHR23055:SF190">
    <property type="entry name" value="AT17667P-RELATED"/>
    <property type="match status" value="1"/>
</dbReference>
<dbReference type="InterPro" id="IPR028846">
    <property type="entry name" value="Recoverin"/>
</dbReference>
<protein>
    <recommendedName>
        <fullName evidence="4">EF-hand domain-containing protein</fullName>
    </recommendedName>
</protein>
<reference evidence="5" key="1">
    <citation type="journal article" date="2024" name="Gigascience">
        <title>Chromosome-level genome of the poultry shaft louse Menopon gallinae provides insight into the host-switching and adaptive evolution of parasitic lice.</title>
        <authorList>
            <person name="Xu Y."/>
            <person name="Ma L."/>
            <person name="Liu S."/>
            <person name="Liang Y."/>
            <person name="Liu Q."/>
            <person name="He Z."/>
            <person name="Tian L."/>
            <person name="Duan Y."/>
            <person name="Cai W."/>
            <person name="Li H."/>
            <person name="Song F."/>
        </authorList>
    </citation>
    <scope>NUCLEOTIDE SEQUENCE</scope>
    <source>
        <strain evidence="5">Cailab_2023a</strain>
    </source>
</reference>
<name>A0AAW2HDB9_9NEOP</name>
<dbReference type="PANTHER" id="PTHR23055">
    <property type="entry name" value="CALCIUM BINDING PROTEINS"/>
    <property type="match status" value="1"/>
</dbReference>
<dbReference type="Gene3D" id="1.10.238.10">
    <property type="entry name" value="EF-hand"/>
    <property type="match status" value="1"/>
</dbReference>
<organism evidence="5">
    <name type="scientific">Menopon gallinae</name>
    <name type="common">poultry shaft louse</name>
    <dbReference type="NCBI Taxonomy" id="328185"/>
    <lineage>
        <taxon>Eukaryota</taxon>
        <taxon>Metazoa</taxon>
        <taxon>Ecdysozoa</taxon>
        <taxon>Arthropoda</taxon>
        <taxon>Hexapoda</taxon>
        <taxon>Insecta</taxon>
        <taxon>Pterygota</taxon>
        <taxon>Neoptera</taxon>
        <taxon>Paraneoptera</taxon>
        <taxon>Psocodea</taxon>
        <taxon>Troctomorpha</taxon>
        <taxon>Phthiraptera</taxon>
        <taxon>Amblycera</taxon>
        <taxon>Menoponidae</taxon>
        <taxon>Menopon</taxon>
    </lineage>
</organism>
<evidence type="ECO:0000313" key="5">
    <source>
        <dbReference type="EMBL" id="KAL0267854.1"/>
    </source>
</evidence>